<organism evidence="1 2">
    <name type="scientific">Sinorhizobium medicae</name>
    <dbReference type="NCBI Taxonomy" id="110321"/>
    <lineage>
        <taxon>Bacteria</taxon>
        <taxon>Pseudomonadati</taxon>
        <taxon>Pseudomonadota</taxon>
        <taxon>Alphaproteobacteria</taxon>
        <taxon>Hyphomicrobiales</taxon>
        <taxon>Rhizobiaceae</taxon>
        <taxon>Sinorhizobium/Ensifer group</taxon>
        <taxon>Sinorhizobium</taxon>
    </lineage>
</organism>
<evidence type="ECO:0000313" key="2">
    <source>
        <dbReference type="Proteomes" id="UP000507954"/>
    </source>
</evidence>
<gene>
    <name evidence="1" type="ORF">EMEDMD4_270234</name>
</gene>
<dbReference type="EMBL" id="CABFNB010000092">
    <property type="protein sequence ID" value="VTZ61458.1"/>
    <property type="molecule type" value="Genomic_DNA"/>
</dbReference>
<dbReference type="Proteomes" id="UP000507954">
    <property type="component" value="Unassembled WGS sequence"/>
</dbReference>
<dbReference type="AlphaFoldDB" id="A0A508WZR6"/>
<reference evidence="1 2" key="1">
    <citation type="submission" date="2019-06" db="EMBL/GenBank/DDBJ databases">
        <authorList>
            <person name="Le Quere A."/>
            <person name="Colella S."/>
        </authorList>
    </citation>
    <scope>NUCLEOTIDE SEQUENCE [LARGE SCALE GENOMIC DNA]</scope>
    <source>
        <strain evidence="1">EmedicaeMD41</strain>
    </source>
</reference>
<proteinExistence type="predicted"/>
<protein>
    <submittedName>
        <fullName evidence="1">Uncharacterized protein</fullName>
    </submittedName>
</protein>
<evidence type="ECO:0000313" key="1">
    <source>
        <dbReference type="EMBL" id="VTZ61458.1"/>
    </source>
</evidence>
<sequence>MGRMLSVIVISLFVQNQLALAGDLHPVDRSVVGNKNLALATEKVAALDDPLGAVDGCRRLRGSFAVGVVRYHGSAGSQAADEAAAASIEPAFIHLVS</sequence>
<name>A0A508WZR6_9HYPH</name>
<accession>A0A508WZR6</accession>